<comment type="caution">
    <text evidence="10">The sequence shown here is derived from an EMBL/GenBank/DDBJ whole genome shotgun (WGS) entry which is preliminary data.</text>
</comment>
<evidence type="ECO:0000259" key="9">
    <source>
        <dbReference type="SMART" id="SM01083"/>
    </source>
</evidence>
<feature type="compositionally biased region" description="Basic residues" evidence="8">
    <location>
        <begin position="217"/>
        <end position="230"/>
    </location>
</feature>
<feature type="compositionally biased region" description="Basic residues" evidence="8">
    <location>
        <begin position="181"/>
        <end position="190"/>
    </location>
</feature>
<evidence type="ECO:0000256" key="4">
    <source>
        <dbReference type="ARBA" id="ARBA00022728"/>
    </source>
</evidence>
<feature type="region of interest" description="Disordered" evidence="8">
    <location>
        <begin position="148"/>
        <end position="441"/>
    </location>
</feature>
<evidence type="ECO:0000256" key="7">
    <source>
        <dbReference type="ARBA" id="ARBA00023242"/>
    </source>
</evidence>
<evidence type="ECO:0000256" key="6">
    <source>
        <dbReference type="ARBA" id="ARBA00023187"/>
    </source>
</evidence>
<evidence type="ECO:0000313" key="11">
    <source>
        <dbReference type="Proteomes" id="UP001562354"/>
    </source>
</evidence>
<dbReference type="PANTHER" id="PTHR16196:SF0">
    <property type="entry name" value="PRE-MRNA-SPLICING FACTOR CWC25 HOMOLOG"/>
    <property type="match status" value="1"/>
</dbReference>
<feature type="compositionally biased region" description="Basic and acidic residues" evidence="8">
    <location>
        <begin position="246"/>
        <end position="309"/>
    </location>
</feature>
<dbReference type="GeneID" id="95979399"/>
<evidence type="ECO:0000256" key="3">
    <source>
        <dbReference type="ARBA" id="ARBA00022664"/>
    </source>
</evidence>
<dbReference type="InterPro" id="IPR019339">
    <property type="entry name" value="CIR_N_dom"/>
</dbReference>
<evidence type="ECO:0000256" key="1">
    <source>
        <dbReference type="ARBA" id="ARBA00004123"/>
    </source>
</evidence>
<keyword evidence="5" id="KW-0175">Coiled coil</keyword>
<reference evidence="10 11" key="1">
    <citation type="submission" date="2024-07" db="EMBL/GenBank/DDBJ databases">
        <title>Draft sequence of the Neodothiora populina.</title>
        <authorList>
            <person name="Drown D.D."/>
            <person name="Schuette U.S."/>
            <person name="Buechlein A.B."/>
            <person name="Rusch D.R."/>
            <person name="Winton L.W."/>
            <person name="Adams G.A."/>
        </authorList>
    </citation>
    <scope>NUCLEOTIDE SEQUENCE [LARGE SCALE GENOMIC DNA]</scope>
    <source>
        <strain evidence="10 11">CPC 39397</strain>
    </source>
</reference>
<evidence type="ECO:0000256" key="5">
    <source>
        <dbReference type="ARBA" id="ARBA00023054"/>
    </source>
</evidence>
<organism evidence="10 11">
    <name type="scientific">Neodothiora populina</name>
    <dbReference type="NCBI Taxonomy" id="2781224"/>
    <lineage>
        <taxon>Eukaryota</taxon>
        <taxon>Fungi</taxon>
        <taxon>Dikarya</taxon>
        <taxon>Ascomycota</taxon>
        <taxon>Pezizomycotina</taxon>
        <taxon>Dothideomycetes</taxon>
        <taxon>Dothideomycetidae</taxon>
        <taxon>Dothideales</taxon>
        <taxon>Dothioraceae</taxon>
        <taxon>Neodothiora</taxon>
    </lineage>
</organism>
<feature type="compositionally biased region" description="Basic and acidic residues" evidence="8">
    <location>
        <begin position="207"/>
        <end position="216"/>
    </location>
</feature>
<sequence>MGGDLNLKKSWHPVLMSNQKRVWEEEKKALDERKKIDQVLKERAEERQIQELQQMQEAAGGKKRIDRVDWMYGGPSDGQKGTTEEMEGYLLGKRRLDGLVKRDPTEALKKDAGQEGFMALQSANTARDIAAKIKADPMLAIKQQEQAALEAMMSDPTKRRHLLKAAGHDVDEEVKSEKDRSHRHKHRHRHRDDDDDRDGHRSKRRRQSDEYDDDRHSHRRSHDHRSRRHHSTEARSTSRERRRRDSRRERDSYDRRSERDRDGRDRRDGDRSDRKGRSDRRPYPSPRRSDSRSDSRSRSPDTRHIRSGGDRNGGYNSRRREPPSGERRPSPRRDDRTRPIRRASPSYEPYRPDRASTRRDQDHTEERARKLAEMQGNADALEDERRARLAEIAEKERIQRDEDDKKRSEKGRFVVGVRKAAEDTDLASRLAGRGGMPKMDE</sequence>
<keyword evidence="3" id="KW-0507">mRNA processing</keyword>
<dbReference type="Pfam" id="PF12542">
    <property type="entry name" value="CWC25"/>
    <property type="match status" value="1"/>
</dbReference>
<accession>A0ABR3P5Q4</accession>
<feature type="compositionally biased region" description="Basic and acidic residues" evidence="8">
    <location>
        <begin position="350"/>
        <end position="372"/>
    </location>
</feature>
<comment type="subcellular location">
    <subcellularLocation>
        <location evidence="1">Nucleus</location>
    </subcellularLocation>
</comment>
<dbReference type="SMART" id="SM01083">
    <property type="entry name" value="Cir_N"/>
    <property type="match status" value="1"/>
</dbReference>
<dbReference type="RefSeq" id="XP_069197725.1">
    <property type="nucleotide sequence ID" value="XM_069345523.1"/>
</dbReference>
<keyword evidence="4" id="KW-0747">Spliceosome</keyword>
<keyword evidence="6" id="KW-0508">mRNA splicing</keyword>
<dbReference type="InterPro" id="IPR051376">
    <property type="entry name" value="CWC25_splicing_factor"/>
</dbReference>
<comment type="similarity">
    <text evidence="2">Belongs to the CWC25 family.</text>
</comment>
<keyword evidence="11" id="KW-1185">Reference proteome</keyword>
<name>A0ABR3P5Q4_9PEZI</name>
<feature type="domain" description="CBF1-interacting co-repressor CIR N-terminal" evidence="9">
    <location>
        <begin position="10"/>
        <end position="46"/>
    </location>
</feature>
<proteinExistence type="inferred from homology"/>
<feature type="compositionally biased region" description="Basic and acidic residues" evidence="8">
    <location>
        <begin position="383"/>
        <end position="412"/>
    </location>
</feature>
<protein>
    <recommendedName>
        <fullName evidence="9">CBF1-interacting co-repressor CIR N-terminal domain-containing protein</fullName>
    </recommendedName>
</protein>
<evidence type="ECO:0000313" key="10">
    <source>
        <dbReference type="EMBL" id="KAL1301449.1"/>
    </source>
</evidence>
<feature type="compositionally biased region" description="Basic and acidic residues" evidence="8">
    <location>
        <begin position="318"/>
        <end position="338"/>
    </location>
</feature>
<feature type="compositionally biased region" description="Basic and acidic residues" evidence="8">
    <location>
        <begin position="166"/>
        <end position="180"/>
    </location>
</feature>
<dbReference type="EMBL" id="JBFMKM010000013">
    <property type="protein sequence ID" value="KAL1301449.1"/>
    <property type="molecule type" value="Genomic_DNA"/>
</dbReference>
<dbReference type="Proteomes" id="UP001562354">
    <property type="component" value="Unassembled WGS sequence"/>
</dbReference>
<dbReference type="InterPro" id="IPR022209">
    <property type="entry name" value="CWC25"/>
</dbReference>
<dbReference type="PANTHER" id="PTHR16196">
    <property type="entry name" value="CELL CYCLE CONTROL PROTEIN CWF25"/>
    <property type="match status" value="1"/>
</dbReference>
<gene>
    <name evidence="10" type="ORF">AAFC00_005700</name>
</gene>
<keyword evidence="7" id="KW-0539">Nucleus</keyword>
<evidence type="ECO:0000256" key="8">
    <source>
        <dbReference type="SAM" id="MobiDB-lite"/>
    </source>
</evidence>
<dbReference type="Pfam" id="PF10197">
    <property type="entry name" value="Cir_N"/>
    <property type="match status" value="1"/>
</dbReference>
<evidence type="ECO:0000256" key="2">
    <source>
        <dbReference type="ARBA" id="ARBA00006695"/>
    </source>
</evidence>